<feature type="binding site" evidence="4">
    <location>
        <position position="74"/>
    </location>
    <ligand>
        <name>Zn(2+)</name>
        <dbReference type="ChEBI" id="CHEBI:29105"/>
    </ligand>
</feature>
<dbReference type="Proteomes" id="UP000095003">
    <property type="component" value="Unassembled WGS sequence"/>
</dbReference>
<reference evidence="8 11" key="2">
    <citation type="submission" date="2016-08" db="EMBL/GenBank/DDBJ databases">
        <title>Characterization of Isolates of Eisenbergiella tayi Derived from Blood Cultures, Using Whole Genome Sequencing.</title>
        <authorList>
            <person name="Bernier A.-M."/>
            <person name="Burdz T."/>
            <person name="Wiebe D."/>
            <person name="Bernard K."/>
        </authorList>
    </citation>
    <scope>NUCLEOTIDE SEQUENCE [LARGE SCALE GENOMIC DNA]</scope>
    <source>
        <strain evidence="8 11">NML120146</strain>
    </source>
</reference>
<evidence type="ECO:0000256" key="4">
    <source>
        <dbReference type="HAMAP-Rule" id="MF_00213"/>
    </source>
</evidence>
<feature type="binding site" evidence="4">
    <location>
        <position position="93"/>
    </location>
    <ligand>
        <name>Zn(2+)</name>
        <dbReference type="ChEBI" id="CHEBI:29105"/>
    </ligand>
</feature>
<feature type="binding site" evidence="4">
    <location>
        <position position="77"/>
    </location>
    <ligand>
        <name>Zn(2+)</name>
        <dbReference type="ChEBI" id="CHEBI:29105"/>
    </ligand>
</feature>
<dbReference type="Gene3D" id="3.30.2320.80">
    <property type="match status" value="1"/>
</dbReference>
<gene>
    <name evidence="6" type="primary">hypA_2</name>
    <name evidence="4" type="synonym">hypA</name>
    <name evidence="6" type="ORF">BEH84_04725</name>
    <name evidence="7" type="ORF">BEI59_07285</name>
    <name evidence="5" type="ORF">BEI61_05290</name>
    <name evidence="8" type="ORF">BEI63_08965</name>
</gene>
<keyword evidence="3 4" id="KW-0862">Zinc</keyword>
<dbReference type="GO" id="GO:0016151">
    <property type="term" value="F:nickel cation binding"/>
    <property type="evidence" value="ECO:0007669"/>
    <property type="project" value="UniProtKB-UniRule"/>
</dbReference>
<reference evidence="9 12" key="1">
    <citation type="submission" date="2016-07" db="EMBL/GenBank/DDBJ databases">
        <title>Characterization of isolates of Eisenbergiella tayi derived from blood cultures, using whole genome sequencing.</title>
        <authorList>
            <person name="Burdz T."/>
            <person name="Wiebe D."/>
            <person name="Huynh C."/>
            <person name="Bernard K."/>
        </authorList>
    </citation>
    <scope>NUCLEOTIDE SEQUENCE [LARGE SCALE GENOMIC DNA]</scope>
    <source>
        <strain evidence="5 9">NML 110608</strain>
        <strain evidence="6 12">NML 120489</strain>
    </source>
</reference>
<dbReference type="GeneID" id="93301656"/>
<evidence type="ECO:0000313" key="10">
    <source>
        <dbReference type="Proteomes" id="UP000094271"/>
    </source>
</evidence>
<dbReference type="GO" id="GO:0008270">
    <property type="term" value="F:zinc ion binding"/>
    <property type="evidence" value="ECO:0007669"/>
    <property type="project" value="UniProtKB-UniRule"/>
</dbReference>
<evidence type="ECO:0000313" key="12">
    <source>
        <dbReference type="Proteomes" id="UP000095003"/>
    </source>
</evidence>
<sequence length="114" mass="12964">MHELGIIVHISRTLEEVAKENQLTEIGSVTLEIGEVSGVVPEYMTDCWKYYRRKSELLEESELKIEIRPAVTFCEACRKTYPTVRYGRQCPGCGSWETSLLTGNECSIKEIEAC</sequence>
<dbReference type="Proteomes" id="UP000094067">
    <property type="component" value="Unassembled WGS sequence"/>
</dbReference>
<organism evidence="6 12">
    <name type="scientific">Eisenbergiella tayi</name>
    <dbReference type="NCBI Taxonomy" id="1432052"/>
    <lineage>
        <taxon>Bacteria</taxon>
        <taxon>Bacillati</taxon>
        <taxon>Bacillota</taxon>
        <taxon>Clostridia</taxon>
        <taxon>Lachnospirales</taxon>
        <taxon>Lachnospiraceae</taxon>
        <taxon>Eisenbergiella</taxon>
    </lineage>
</organism>
<protein>
    <recommendedName>
        <fullName evidence="4">Hydrogenase maturation factor HypA</fullName>
    </recommendedName>
</protein>
<dbReference type="Pfam" id="PF01155">
    <property type="entry name" value="HypA"/>
    <property type="match status" value="1"/>
</dbReference>
<evidence type="ECO:0000313" key="9">
    <source>
        <dbReference type="Proteomes" id="UP000094067"/>
    </source>
</evidence>
<keyword evidence="2 4" id="KW-0479">Metal-binding</keyword>
<evidence type="ECO:0000313" key="5">
    <source>
        <dbReference type="EMBL" id="ODM04483.1"/>
    </source>
</evidence>
<comment type="function">
    <text evidence="4">Involved in the maturation of [NiFe] hydrogenases. Required for nickel insertion into the metal center of the hydrogenase.</text>
</comment>
<dbReference type="EMBL" id="MCGH01000003">
    <property type="protein sequence ID" value="ODM04483.1"/>
    <property type="molecule type" value="Genomic_DNA"/>
</dbReference>
<dbReference type="InterPro" id="IPR000688">
    <property type="entry name" value="HypA/HybF"/>
</dbReference>
<dbReference type="EMBL" id="MEHD01000019">
    <property type="protein sequence ID" value="ODR58619.1"/>
    <property type="molecule type" value="Genomic_DNA"/>
</dbReference>
<keyword evidence="1 4" id="KW-0533">Nickel</keyword>
<name>A0A1E3ANQ6_9FIRM</name>
<evidence type="ECO:0000313" key="11">
    <source>
        <dbReference type="Proteomes" id="UP000094869"/>
    </source>
</evidence>
<dbReference type="Proteomes" id="UP000094869">
    <property type="component" value="Unassembled WGS sequence"/>
</dbReference>
<dbReference type="GO" id="GO:0051604">
    <property type="term" value="P:protein maturation"/>
    <property type="evidence" value="ECO:0007669"/>
    <property type="project" value="InterPro"/>
</dbReference>
<dbReference type="PANTHER" id="PTHR34535:SF3">
    <property type="entry name" value="HYDROGENASE MATURATION FACTOR HYPA"/>
    <property type="match status" value="1"/>
</dbReference>
<dbReference type="PANTHER" id="PTHR34535">
    <property type="entry name" value="HYDROGENASE MATURATION FACTOR HYPA"/>
    <property type="match status" value="1"/>
</dbReference>
<dbReference type="EMBL" id="MEHA01000004">
    <property type="protein sequence ID" value="ODR53489.1"/>
    <property type="molecule type" value="Genomic_DNA"/>
</dbReference>
<dbReference type="EMBL" id="MCGI01000004">
    <property type="protein sequence ID" value="ODM10353.1"/>
    <property type="molecule type" value="Genomic_DNA"/>
</dbReference>
<dbReference type="Proteomes" id="UP000094271">
    <property type="component" value="Unassembled WGS sequence"/>
</dbReference>
<reference evidence="7 10" key="3">
    <citation type="submission" date="2016-08" db="EMBL/GenBank/DDBJ databases">
        <authorList>
            <person name="Seilhamer J.J."/>
        </authorList>
    </citation>
    <scope>NUCLEOTIDE SEQUENCE [LARGE SCALE GENOMIC DNA]</scope>
    <source>
        <strain evidence="7 10">NML150140-1</strain>
    </source>
</reference>
<dbReference type="HAMAP" id="MF_00213">
    <property type="entry name" value="HypA_HybF"/>
    <property type="match status" value="1"/>
</dbReference>
<evidence type="ECO:0000256" key="2">
    <source>
        <dbReference type="ARBA" id="ARBA00022723"/>
    </source>
</evidence>
<keyword evidence="11" id="KW-1185">Reference proteome</keyword>
<evidence type="ECO:0000313" key="7">
    <source>
        <dbReference type="EMBL" id="ODR53489.1"/>
    </source>
</evidence>
<dbReference type="AlphaFoldDB" id="A0A1E3ANQ6"/>
<dbReference type="RefSeq" id="WP_009250377.1">
    <property type="nucleotide sequence ID" value="NZ_BAABXS010000001.1"/>
</dbReference>
<dbReference type="PATRIC" id="fig|1432052.3.peg.5237"/>
<evidence type="ECO:0000313" key="8">
    <source>
        <dbReference type="EMBL" id="ODR58619.1"/>
    </source>
</evidence>
<accession>A0A1E3ANQ6</accession>
<evidence type="ECO:0000256" key="3">
    <source>
        <dbReference type="ARBA" id="ARBA00022833"/>
    </source>
</evidence>
<dbReference type="PIRSF" id="PIRSF004761">
    <property type="entry name" value="Hydrgn_mat_HypA"/>
    <property type="match status" value="1"/>
</dbReference>
<dbReference type="OrthoDB" id="9800361at2"/>
<evidence type="ECO:0000256" key="1">
    <source>
        <dbReference type="ARBA" id="ARBA00022596"/>
    </source>
</evidence>
<comment type="similarity">
    <text evidence="4">Belongs to the HypA/HybF family.</text>
</comment>
<comment type="caution">
    <text evidence="6">The sequence shown here is derived from an EMBL/GenBank/DDBJ whole genome shotgun (WGS) entry which is preliminary data.</text>
</comment>
<proteinExistence type="inferred from homology"/>
<evidence type="ECO:0000313" key="6">
    <source>
        <dbReference type="EMBL" id="ODM10353.1"/>
    </source>
</evidence>
<feature type="binding site" evidence="4">
    <location>
        <position position="90"/>
    </location>
    <ligand>
        <name>Zn(2+)</name>
        <dbReference type="ChEBI" id="CHEBI:29105"/>
    </ligand>
</feature>
<feature type="binding site" evidence="4">
    <location>
        <position position="2"/>
    </location>
    <ligand>
        <name>Ni(2+)</name>
        <dbReference type="ChEBI" id="CHEBI:49786"/>
    </ligand>
</feature>